<comment type="caution">
    <text evidence="11">The sequence shown here is derived from an EMBL/GenBank/DDBJ whole genome shotgun (WGS) entry which is preliminary data.</text>
</comment>
<dbReference type="InterPro" id="IPR033888">
    <property type="entry name" value="DHOD_1B"/>
</dbReference>
<feature type="binding site" evidence="9">
    <location>
        <begin position="211"/>
        <end position="212"/>
    </location>
    <ligand>
        <name>substrate</name>
    </ligand>
</feature>
<evidence type="ECO:0000313" key="11">
    <source>
        <dbReference type="EMBL" id="ERJ74661.1"/>
    </source>
</evidence>
<feature type="active site" description="Nucleophile" evidence="9">
    <location>
        <position position="149"/>
    </location>
</feature>
<keyword evidence="6 9" id="KW-0288">FMN</keyword>
<comment type="subcellular location">
    <subcellularLocation>
        <location evidence="1 9">Cytoplasm</location>
    </subcellularLocation>
</comment>
<comment type="pathway">
    <text evidence="2 9">Pyrimidine metabolism; UMP biosynthesis via de novo pathway.</text>
</comment>
<dbReference type="NCBIfam" id="TIGR01037">
    <property type="entry name" value="pyrD_sub1_fam"/>
    <property type="match status" value="1"/>
</dbReference>
<reference evidence="11 12" key="1">
    <citation type="submission" date="2013-06" db="EMBL/GenBank/DDBJ databases">
        <authorList>
            <person name="Weinstock G."/>
            <person name="Sodergren E."/>
            <person name="Lobos E.A."/>
            <person name="Fulton L."/>
            <person name="Fulton R."/>
            <person name="Courtney L."/>
            <person name="Fronick C."/>
            <person name="O'Laughlin M."/>
            <person name="Godfrey J."/>
            <person name="Wilson R.M."/>
            <person name="Miner T."/>
            <person name="Farmer C."/>
            <person name="Delehaunty K."/>
            <person name="Cordes M."/>
            <person name="Minx P."/>
            <person name="Tomlinson C."/>
            <person name="Chen J."/>
            <person name="Wollam A."/>
            <person name="Pepin K.H."/>
            <person name="Bhonagiri V."/>
            <person name="Zhang X."/>
            <person name="Warren W."/>
            <person name="Mitreva M."/>
            <person name="Mardis E.R."/>
            <person name="Wilson R.K."/>
        </authorList>
    </citation>
    <scope>NUCLEOTIDE SEQUENCE [LARGE SCALE GENOMIC DNA]</scope>
    <source>
        <strain evidence="11 12">ATCC 29426</strain>
    </source>
</reference>
<evidence type="ECO:0000256" key="9">
    <source>
        <dbReference type="HAMAP-Rule" id="MF_00224"/>
    </source>
</evidence>
<feature type="binding site" evidence="9">
    <location>
        <position position="40"/>
    </location>
    <ligand>
        <name>FMN</name>
        <dbReference type="ChEBI" id="CHEBI:58210"/>
    </ligand>
</feature>
<dbReference type="EC" id="1.3.-.-" evidence="9"/>
<comment type="function">
    <text evidence="9">Catalyzes the conversion of dihydroorotate to orotate.</text>
</comment>
<feature type="binding site" evidence="9">
    <location>
        <position position="118"/>
    </location>
    <ligand>
        <name>FMN</name>
        <dbReference type="ChEBI" id="CHEBI:58210"/>
    </ligand>
</feature>
<keyword evidence="8 9" id="KW-0560">Oxidoreductase</keyword>
<dbReference type="InterPro" id="IPR012135">
    <property type="entry name" value="Dihydroorotate_DH_1_2"/>
</dbReference>
<evidence type="ECO:0000256" key="4">
    <source>
        <dbReference type="ARBA" id="ARBA00022490"/>
    </source>
</evidence>
<proteinExistence type="inferred from homology"/>
<dbReference type="PROSITE" id="PS00912">
    <property type="entry name" value="DHODEHASE_2"/>
    <property type="match status" value="1"/>
</dbReference>
<evidence type="ECO:0000256" key="6">
    <source>
        <dbReference type="ARBA" id="ARBA00022643"/>
    </source>
</evidence>
<feature type="binding site" evidence="9">
    <location>
        <position position="146"/>
    </location>
    <ligand>
        <name>substrate</name>
    </ligand>
</feature>
<dbReference type="InterPro" id="IPR013785">
    <property type="entry name" value="Aldolase_TIM"/>
</dbReference>
<feature type="binding site" evidence="9">
    <location>
        <position position="184"/>
    </location>
    <ligand>
        <name>FMN</name>
        <dbReference type="ChEBI" id="CHEBI:58210"/>
    </ligand>
</feature>
<feature type="binding site" evidence="9">
    <location>
        <position position="64"/>
    </location>
    <ligand>
        <name>substrate</name>
    </ligand>
</feature>
<accession>A0ABN0NQ12</accession>
<dbReference type="CDD" id="cd04740">
    <property type="entry name" value="DHOD_1B_like"/>
    <property type="match status" value="1"/>
</dbReference>
<protein>
    <recommendedName>
        <fullName evidence="9">Dihydroorotate dehydrogenase</fullName>
        <shortName evidence="9">DHOD</shortName>
        <shortName evidence="9">DHODase</shortName>
        <shortName evidence="9">DHOdehase</shortName>
        <ecNumber evidence="9">1.3.-.-</ecNumber>
    </recommendedName>
</protein>
<keyword evidence="4 9" id="KW-0963">Cytoplasm</keyword>
<feature type="binding site" evidence="9">
    <location>
        <begin position="64"/>
        <end position="65"/>
    </location>
    <ligand>
        <name>FMN</name>
        <dbReference type="ChEBI" id="CHEBI:58210"/>
    </ligand>
</feature>
<comment type="similarity">
    <text evidence="3 9">Belongs to the dihydroorotate dehydrogenase family. Type 1 subfamily.</text>
</comment>
<dbReference type="Gene3D" id="3.20.20.70">
    <property type="entry name" value="Aldolase class I"/>
    <property type="match status" value="1"/>
</dbReference>
<keyword evidence="7 9" id="KW-0665">Pyrimidine biosynthesis</keyword>
<evidence type="ECO:0000256" key="3">
    <source>
        <dbReference type="ARBA" id="ARBA00008008"/>
    </source>
</evidence>
<feature type="binding site" evidence="9">
    <location>
        <position position="236"/>
    </location>
    <ligand>
        <name>FMN</name>
        <dbReference type="ChEBI" id="CHEBI:58210"/>
    </ligand>
</feature>
<comment type="cofactor">
    <cofactor evidence="9">
        <name>FMN</name>
        <dbReference type="ChEBI" id="CHEBI:58210"/>
    </cofactor>
    <text evidence="9">Binds 1 FMN per subunit.</text>
</comment>
<feature type="domain" description="Dihydroorotate dehydrogenase catalytic" evidence="10">
    <location>
        <begin position="23"/>
        <end position="304"/>
    </location>
</feature>
<evidence type="ECO:0000256" key="1">
    <source>
        <dbReference type="ARBA" id="ARBA00004496"/>
    </source>
</evidence>
<dbReference type="PROSITE" id="PS00911">
    <property type="entry name" value="DHODEHASE_1"/>
    <property type="match status" value="1"/>
</dbReference>
<dbReference type="InterPro" id="IPR024920">
    <property type="entry name" value="Dihydroorotate_DH_1"/>
</dbReference>
<evidence type="ECO:0000313" key="12">
    <source>
        <dbReference type="Proteomes" id="UP000016660"/>
    </source>
</evidence>
<dbReference type="InterPro" id="IPR001295">
    <property type="entry name" value="Dihydroorotate_DH_CS"/>
</dbReference>
<dbReference type="InterPro" id="IPR050074">
    <property type="entry name" value="DHO_dehydrogenase"/>
</dbReference>
<evidence type="ECO:0000256" key="5">
    <source>
        <dbReference type="ARBA" id="ARBA00022630"/>
    </source>
</evidence>
<gene>
    <name evidence="9" type="primary">pyrD</name>
    <name evidence="11" type="ORF">HMPREF0653_02147</name>
</gene>
<comment type="catalytic activity">
    <reaction evidence="9">
        <text>(S)-dihydroorotate + A = orotate + AH2</text>
        <dbReference type="Rhea" id="RHEA:18073"/>
        <dbReference type="ChEBI" id="CHEBI:13193"/>
        <dbReference type="ChEBI" id="CHEBI:17499"/>
        <dbReference type="ChEBI" id="CHEBI:30839"/>
        <dbReference type="ChEBI" id="CHEBI:30864"/>
    </reaction>
</comment>
<name>A0ABN0NQ12_9BACT</name>
<dbReference type="Proteomes" id="UP000016660">
    <property type="component" value="Unassembled WGS sequence"/>
</dbReference>
<organism evidence="11 12">
    <name type="scientific">Prevotella disiens JCM 6334 = ATCC 29426</name>
    <dbReference type="NCBI Taxonomy" id="1235811"/>
    <lineage>
        <taxon>Bacteria</taxon>
        <taxon>Pseudomonadati</taxon>
        <taxon>Bacteroidota</taxon>
        <taxon>Bacteroidia</taxon>
        <taxon>Bacteroidales</taxon>
        <taxon>Prevotellaceae</taxon>
        <taxon>Prevotella</taxon>
    </lineage>
</organism>
<dbReference type="PANTHER" id="PTHR48109">
    <property type="entry name" value="DIHYDROOROTATE DEHYDROGENASE (QUINONE), MITOCHONDRIAL-RELATED"/>
    <property type="match status" value="1"/>
</dbReference>
<feature type="binding site" evidence="9">
    <location>
        <position position="146"/>
    </location>
    <ligand>
        <name>FMN</name>
        <dbReference type="ChEBI" id="CHEBI:58210"/>
    </ligand>
</feature>
<keyword evidence="12" id="KW-1185">Reference proteome</keyword>
<dbReference type="PIRSF" id="PIRSF000164">
    <property type="entry name" value="DHO_oxidase"/>
    <property type="match status" value="1"/>
</dbReference>
<sequence length="321" mass="34351">MSIPTTLLYIIRKEKEETAMADLNVKISNLKLKNPVMTASGTFGYGLEFQDFVPLNQIGGIIVKGTTLNPRQGNDYPRMVETPKGMLNCVGLQNKGVDYFVEHIYPEVSKIDTNIIVNVSGNSPDTYAEAAERLNGLEHVPAIELNISCPNVKEGGMSFGVTCSGAASVVREVRKRYNKTLIVKLSPNVTDIASIARTCEAEGADAVSLINTLMGMSIDIEKRAHRLSIRTGGLSGPAVKPVAVRMVYDVAHAVKIPVIGLGGISTAADAIEFLMAGATAIQIGTANFVDPQVTMKVRDGISDWLDAHGCNSVTEIIGCVD</sequence>
<evidence type="ECO:0000256" key="7">
    <source>
        <dbReference type="ARBA" id="ARBA00022975"/>
    </source>
</evidence>
<dbReference type="InterPro" id="IPR005720">
    <property type="entry name" value="Dihydroorotate_DH_cat"/>
</dbReference>
<feature type="binding site" evidence="9">
    <location>
        <begin position="284"/>
        <end position="285"/>
    </location>
    <ligand>
        <name>FMN</name>
        <dbReference type="ChEBI" id="CHEBI:58210"/>
    </ligand>
</feature>
<evidence type="ECO:0000256" key="2">
    <source>
        <dbReference type="ARBA" id="ARBA00004725"/>
    </source>
</evidence>
<feature type="binding site" evidence="9">
    <location>
        <position position="210"/>
    </location>
    <ligand>
        <name>FMN</name>
        <dbReference type="ChEBI" id="CHEBI:58210"/>
    </ligand>
</feature>
<dbReference type="HAMAP" id="MF_00224">
    <property type="entry name" value="DHO_dh_type1"/>
    <property type="match status" value="1"/>
</dbReference>
<evidence type="ECO:0000256" key="8">
    <source>
        <dbReference type="ARBA" id="ARBA00023002"/>
    </source>
</evidence>
<dbReference type="EMBL" id="AWUY01000203">
    <property type="protein sequence ID" value="ERJ74661.1"/>
    <property type="molecule type" value="Genomic_DNA"/>
</dbReference>
<keyword evidence="5 9" id="KW-0285">Flavoprotein</keyword>
<dbReference type="InterPro" id="IPR049622">
    <property type="entry name" value="Dihydroorotate_DH_I"/>
</dbReference>
<evidence type="ECO:0000259" key="10">
    <source>
        <dbReference type="Pfam" id="PF01180"/>
    </source>
</evidence>
<dbReference type="PANTHER" id="PTHR48109:SF1">
    <property type="entry name" value="DIHYDROOROTATE DEHYDROGENASE (FUMARATE)"/>
    <property type="match status" value="1"/>
</dbReference>
<dbReference type="NCBIfam" id="NF005574">
    <property type="entry name" value="PRK07259.1"/>
    <property type="match status" value="1"/>
</dbReference>
<dbReference type="SUPFAM" id="SSF51395">
    <property type="entry name" value="FMN-linked oxidoreductases"/>
    <property type="match status" value="1"/>
</dbReference>
<dbReference type="Pfam" id="PF01180">
    <property type="entry name" value="DHO_dh"/>
    <property type="match status" value="1"/>
</dbReference>
<feature type="binding site" evidence="9">
    <location>
        <begin position="262"/>
        <end position="263"/>
    </location>
    <ligand>
        <name>FMN</name>
        <dbReference type="ChEBI" id="CHEBI:58210"/>
    </ligand>
</feature>
<feature type="binding site" evidence="9">
    <location>
        <begin position="88"/>
        <end position="92"/>
    </location>
    <ligand>
        <name>substrate</name>
    </ligand>
</feature>